<reference evidence="4 5" key="1">
    <citation type="submission" date="2019-01" db="EMBL/GenBank/DDBJ databases">
        <title>Sequencing of cultivated peanut Arachis hypogaea provides insights into genome evolution and oil improvement.</title>
        <authorList>
            <person name="Chen X."/>
        </authorList>
    </citation>
    <scope>NUCLEOTIDE SEQUENCE [LARGE SCALE GENOMIC DNA]</scope>
    <source>
        <strain evidence="5">cv. Fuhuasheng</strain>
        <tissue evidence="4">Leaves</tissue>
    </source>
</reference>
<dbReference type="Pfam" id="PF00171">
    <property type="entry name" value="Aldedh"/>
    <property type="match status" value="1"/>
</dbReference>
<evidence type="ECO:0000256" key="2">
    <source>
        <dbReference type="ARBA" id="ARBA00023002"/>
    </source>
</evidence>
<evidence type="ECO:0000256" key="1">
    <source>
        <dbReference type="ARBA" id="ARBA00009986"/>
    </source>
</evidence>
<comment type="similarity">
    <text evidence="1">Belongs to the aldehyde dehydrogenase family.</text>
</comment>
<comment type="caution">
    <text evidence="4">The sequence shown here is derived from an EMBL/GenBank/DDBJ whole genome shotgun (WGS) entry which is preliminary data.</text>
</comment>
<dbReference type="Proteomes" id="UP000289738">
    <property type="component" value="Chromosome A04"/>
</dbReference>
<evidence type="ECO:0000259" key="3">
    <source>
        <dbReference type="Pfam" id="PF00171"/>
    </source>
</evidence>
<dbReference type="GO" id="GO:0006081">
    <property type="term" value="P:aldehyde metabolic process"/>
    <property type="evidence" value="ECO:0007669"/>
    <property type="project" value="InterPro"/>
</dbReference>
<gene>
    <name evidence="4" type="ORF">Ahy_A04g019471</name>
</gene>
<keyword evidence="5" id="KW-1185">Reference proteome</keyword>
<dbReference type="STRING" id="3818.A0A445DG06"/>
<dbReference type="GO" id="GO:0005737">
    <property type="term" value="C:cytoplasm"/>
    <property type="evidence" value="ECO:0007669"/>
    <property type="project" value="TreeGrafter"/>
</dbReference>
<dbReference type="EMBL" id="SDMP01000004">
    <property type="protein sequence ID" value="RYR62111.1"/>
    <property type="molecule type" value="Genomic_DNA"/>
</dbReference>
<dbReference type="AlphaFoldDB" id="A0A445DG06"/>
<organism evidence="4 5">
    <name type="scientific">Arachis hypogaea</name>
    <name type="common">Peanut</name>
    <dbReference type="NCBI Taxonomy" id="3818"/>
    <lineage>
        <taxon>Eukaryota</taxon>
        <taxon>Viridiplantae</taxon>
        <taxon>Streptophyta</taxon>
        <taxon>Embryophyta</taxon>
        <taxon>Tracheophyta</taxon>
        <taxon>Spermatophyta</taxon>
        <taxon>Magnoliopsida</taxon>
        <taxon>eudicotyledons</taxon>
        <taxon>Gunneridae</taxon>
        <taxon>Pentapetalae</taxon>
        <taxon>rosids</taxon>
        <taxon>fabids</taxon>
        <taxon>Fabales</taxon>
        <taxon>Fabaceae</taxon>
        <taxon>Papilionoideae</taxon>
        <taxon>50 kb inversion clade</taxon>
        <taxon>dalbergioids sensu lato</taxon>
        <taxon>Dalbergieae</taxon>
        <taxon>Pterocarpus clade</taxon>
        <taxon>Arachis</taxon>
    </lineage>
</organism>
<name>A0A445DG06_ARAHY</name>
<dbReference type="GO" id="GO:0004029">
    <property type="term" value="F:aldehyde dehydrogenase (NAD+) activity"/>
    <property type="evidence" value="ECO:0007669"/>
    <property type="project" value="TreeGrafter"/>
</dbReference>
<evidence type="ECO:0000313" key="5">
    <source>
        <dbReference type="Proteomes" id="UP000289738"/>
    </source>
</evidence>
<dbReference type="Gene3D" id="3.40.605.10">
    <property type="entry name" value="Aldehyde Dehydrogenase, Chain A, domain 1"/>
    <property type="match status" value="1"/>
</dbReference>
<feature type="domain" description="Aldehyde dehydrogenase" evidence="3">
    <location>
        <begin position="22"/>
        <end position="108"/>
    </location>
</feature>
<dbReference type="InterPro" id="IPR012394">
    <property type="entry name" value="Aldehyde_DH_NAD(P)"/>
</dbReference>
<dbReference type="InterPro" id="IPR015590">
    <property type="entry name" value="Aldehyde_DH_dom"/>
</dbReference>
<dbReference type="Gene3D" id="1.20.58.530">
    <property type="match status" value="1"/>
</dbReference>
<keyword evidence="2" id="KW-0560">Oxidoreductase</keyword>
<dbReference type="PANTHER" id="PTHR43570">
    <property type="entry name" value="ALDEHYDE DEHYDROGENASE"/>
    <property type="match status" value="1"/>
</dbReference>
<dbReference type="InterPro" id="IPR016161">
    <property type="entry name" value="Ald_DH/histidinol_DH"/>
</dbReference>
<dbReference type="InterPro" id="IPR016162">
    <property type="entry name" value="Ald_DH_N"/>
</dbReference>
<evidence type="ECO:0000313" key="4">
    <source>
        <dbReference type="EMBL" id="RYR62111.1"/>
    </source>
</evidence>
<sequence>MPLFNLFIITLENGLFLFKKIGTLMKSLNFALSNLKYWISGKKAKLPQIALLSSAEIVPEPLGLVLIISSWNFPFGLSLEPLIGAVAAGNTMILKPSELSPACSSILALRLPNHKFCINFTNEKLQQHFNQTSLQLLQRIFKMSPLNLHSKCYVLII</sequence>
<dbReference type="PANTHER" id="PTHR43570:SF30">
    <property type="entry name" value="ALDEHYDE DEHYDROGENASE"/>
    <property type="match status" value="1"/>
</dbReference>
<proteinExistence type="inferred from homology"/>
<accession>A0A445DG06</accession>
<protein>
    <recommendedName>
        <fullName evidence="3">Aldehyde dehydrogenase domain-containing protein</fullName>
    </recommendedName>
</protein>
<dbReference type="SUPFAM" id="SSF53720">
    <property type="entry name" value="ALDH-like"/>
    <property type="match status" value="1"/>
</dbReference>